<dbReference type="EMBL" id="JAHMUF010000015">
    <property type="protein sequence ID" value="KAG7192806.1"/>
    <property type="molecule type" value="Genomic_DNA"/>
</dbReference>
<dbReference type="InterPro" id="IPR024319">
    <property type="entry name" value="ATPase_expression_mit"/>
</dbReference>
<keyword evidence="7" id="KW-0496">Mitochondrion</keyword>
<organism evidence="8 9">
    <name type="scientific">Scheffersomyces spartinae</name>
    <dbReference type="NCBI Taxonomy" id="45513"/>
    <lineage>
        <taxon>Eukaryota</taxon>
        <taxon>Fungi</taxon>
        <taxon>Dikarya</taxon>
        <taxon>Ascomycota</taxon>
        <taxon>Saccharomycotina</taxon>
        <taxon>Pichiomycetes</taxon>
        <taxon>Debaryomycetaceae</taxon>
        <taxon>Scheffersomyces</taxon>
    </lineage>
</organism>
<comment type="function">
    <text evidence="1">Required for translation of the mitochondrial OLI1 transcript coding for the mitochondrial ATP synthase subunit 9.</text>
</comment>
<evidence type="ECO:0000256" key="3">
    <source>
        <dbReference type="ARBA" id="ARBA00009790"/>
    </source>
</evidence>
<evidence type="ECO:0000256" key="5">
    <source>
        <dbReference type="ARBA" id="ARBA00019258"/>
    </source>
</evidence>
<evidence type="ECO:0000256" key="7">
    <source>
        <dbReference type="ARBA" id="ARBA00023128"/>
    </source>
</evidence>
<keyword evidence="6" id="KW-0809">Transit peptide</keyword>
<evidence type="ECO:0000256" key="4">
    <source>
        <dbReference type="ARBA" id="ARBA00011657"/>
    </source>
</evidence>
<evidence type="ECO:0000256" key="2">
    <source>
        <dbReference type="ARBA" id="ARBA00004173"/>
    </source>
</evidence>
<evidence type="ECO:0000313" key="9">
    <source>
        <dbReference type="Proteomes" id="UP000790833"/>
    </source>
</evidence>
<dbReference type="Pfam" id="PF12921">
    <property type="entry name" value="ATP13"/>
    <property type="match status" value="1"/>
</dbReference>
<comment type="subunit">
    <text evidence="4">Binds to the 5'UTR of the OLI1 mRNA.</text>
</comment>
<accession>A0A9P8AHH8</accession>
<reference evidence="8" key="1">
    <citation type="submission" date="2021-03" db="EMBL/GenBank/DDBJ databases">
        <authorList>
            <person name="Palmer J.M."/>
        </authorList>
    </citation>
    <scope>NUCLEOTIDE SEQUENCE</scope>
    <source>
        <strain evidence="8">ARV_011</strain>
    </source>
</reference>
<gene>
    <name evidence="8" type="ORF">KQ657_001261</name>
</gene>
<dbReference type="AlphaFoldDB" id="A0A9P8AHH8"/>
<dbReference type="Proteomes" id="UP000790833">
    <property type="component" value="Unassembled WGS sequence"/>
</dbReference>
<evidence type="ECO:0000313" key="8">
    <source>
        <dbReference type="EMBL" id="KAG7192806.1"/>
    </source>
</evidence>
<dbReference type="GeneID" id="66114635"/>
<dbReference type="GO" id="GO:0005739">
    <property type="term" value="C:mitochondrion"/>
    <property type="evidence" value="ECO:0007669"/>
    <property type="project" value="UniProtKB-SubCell"/>
</dbReference>
<comment type="subcellular location">
    <subcellularLocation>
        <location evidence="2">Mitochondrion</location>
    </subcellularLocation>
</comment>
<proteinExistence type="inferred from homology"/>
<keyword evidence="9" id="KW-1185">Reference proteome</keyword>
<dbReference type="RefSeq" id="XP_043048356.1">
    <property type="nucleotide sequence ID" value="XM_043192061.1"/>
</dbReference>
<comment type="similarity">
    <text evidence="3">Belongs to the AEP2 family.</text>
</comment>
<sequence>MRSVLRRGNVIVRGAATSAIPATTGIYEFREVHSEVKGSTVSKLRTRNFPSQQFDGSLSSSHLASAVSAEGRIVRDQVKLQIYECLQNNQYEVVIRLLKALTDTKTQEELGRWNDVLTKEELSFFLGKLVTYQKQLVVRATSSKAVSLDQIEPFQNANITKNNIRTIYNNLLYGSRDQTFMYDRSTRNDLTVSPDWTGYELMVHDYENLIELEITNMKFDLASKWFQRFDQQFGETSIDHMTHRLWVLKLETYCGGYPSSWEISDKVNELTTLNHQPKQSFLKLSKNFLVVFNEFLQLQKVRGGTALGKSLGSEFVKALIYSAGYSRNTEYLTKMIHLIYGIDAKGELVMTKSEDLVQPTQQVLEAIFVAYAYNNEIFSGLKYINAFQQLYNIDLSSRHARSLWGKLFRWSENMTRYDESKTLIMFMKIENTNSDKSVTIPVVSSLEEAQSNINFDYEGYVEYVESVRTKRLNTMNALWSLYKANNSFYSNSAYYSYYKILSESLKHDLKTSLAAEAVNPEVEQPVYKFLTELDQVYHTINSPESYNFGPVSLGQYHDSVRHIYESAVKDLISYKLELAHMGQVEPLIQEWSIDLQMKESLLLWYAQVKPIYMAELEDKREKKMVLLRADENDDSFLGLM</sequence>
<comment type="caution">
    <text evidence="8">The sequence shown here is derived from an EMBL/GenBank/DDBJ whole genome shotgun (WGS) entry which is preliminary data.</text>
</comment>
<protein>
    <recommendedName>
        <fullName evidence="5">ATPase expression protein 2, mitochondrial</fullName>
    </recommendedName>
</protein>
<evidence type="ECO:0000256" key="1">
    <source>
        <dbReference type="ARBA" id="ARBA00002412"/>
    </source>
</evidence>
<dbReference type="OrthoDB" id="4077974at2759"/>
<name>A0A9P8AHH8_9ASCO</name>
<evidence type="ECO:0000256" key="6">
    <source>
        <dbReference type="ARBA" id="ARBA00022946"/>
    </source>
</evidence>